<accession>A0A1W1BXS9</accession>
<gene>
    <name evidence="1" type="ORF">MNB_SM-7-1324</name>
</gene>
<name>A0A1W1BXS9_9ZZZZ</name>
<dbReference type="EMBL" id="FPHB01000042">
    <property type="protein sequence ID" value="SFV58295.1"/>
    <property type="molecule type" value="Genomic_DNA"/>
</dbReference>
<proteinExistence type="predicted"/>
<sequence>MKIEITPKTAKALSKLYHRYFFGLFEPIRVHKDEEFELRDALMETVDEIEKEKNKSSP</sequence>
<protein>
    <submittedName>
        <fullName evidence="1">Uncharacterized protein</fullName>
    </submittedName>
</protein>
<organism evidence="1">
    <name type="scientific">hydrothermal vent metagenome</name>
    <dbReference type="NCBI Taxonomy" id="652676"/>
    <lineage>
        <taxon>unclassified sequences</taxon>
        <taxon>metagenomes</taxon>
        <taxon>ecological metagenomes</taxon>
    </lineage>
</organism>
<dbReference type="AlphaFoldDB" id="A0A1W1BXS9"/>
<evidence type="ECO:0000313" key="1">
    <source>
        <dbReference type="EMBL" id="SFV58295.1"/>
    </source>
</evidence>
<reference evidence="1" key="1">
    <citation type="submission" date="2016-10" db="EMBL/GenBank/DDBJ databases">
        <authorList>
            <person name="de Groot N.N."/>
        </authorList>
    </citation>
    <scope>NUCLEOTIDE SEQUENCE</scope>
</reference>